<keyword evidence="4" id="KW-0233">DNA recombination</keyword>
<name>A0A318IPL8_BURPY</name>
<evidence type="ECO:0000256" key="5">
    <source>
        <dbReference type="PROSITE-ProRule" id="PRU01248"/>
    </source>
</evidence>
<dbReference type="Proteomes" id="UP000247755">
    <property type="component" value="Unassembled WGS sequence"/>
</dbReference>
<dbReference type="PROSITE" id="PS51898">
    <property type="entry name" value="TYR_RECOMBINASE"/>
    <property type="match status" value="1"/>
</dbReference>
<dbReference type="InterPro" id="IPR010998">
    <property type="entry name" value="Integrase_recombinase_N"/>
</dbReference>
<reference evidence="8 9" key="1">
    <citation type="submission" date="2018-05" db="EMBL/GenBank/DDBJ databases">
        <title>Comparative genomics of bacterial root endophytes of switchgrass collected from native prairies over two seasons.</title>
        <authorList>
            <person name="Tang Y."/>
        </authorList>
    </citation>
    <scope>NUCLEOTIDE SEQUENCE [LARGE SCALE GENOMIC DNA]</scope>
    <source>
        <strain evidence="8 9">NFIX32</strain>
    </source>
</reference>
<dbReference type="InterPro" id="IPR002104">
    <property type="entry name" value="Integrase_catalytic"/>
</dbReference>
<dbReference type="GO" id="GO:0006310">
    <property type="term" value="P:DNA recombination"/>
    <property type="evidence" value="ECO:0007669"/>
    <property type="project" value="UniProtKB-KW"/>
</dbReference>
<dbReference type="Gene3D" id="1.10.443.10">
    <property type="entry name" value="Intergrase catalytic core"/>
    <property type="match status" value="1"/>
</dbReference>
<dbReference type="PANTHER" id="PTHR30349">
    <property type="entry name" value="PHAGE INTEGRASE-RELATED"/>
    <property type="match status" value="1"/>
</dbReference>
<dbReference type="GO" id="GO:0003677">
    <property type="term" value="F:DNA binding"/>
    <property type="evidence" value="ECO:0007669"/>
    <property type="project" value="UniProtKB-UniRule"/>
</dbReference>
<dbReference type="EMBL" id="QJJY01000005">
    <property type="protein sequence ID" value="PXX36943.1"/>
    <property type="molecule type" value="Genomic_DNA"/>
</dbReference>
<dbReference type="GO" id="GO:0015074">
    <property type="term" value="P:DNA integration"/>
    <property type="evidence" value="ECO:0007669"/>
    <property type="project" value="UniProtKB-KW"/>
</dbReference>
<dbReference type="Gene3D" id="1.10.150.130">
    <property type="match status" value="1"/>
</dbReference>
<dbReference type="SUPFAM" id="SSF56349">
    <property type="entry name" value="DNA breaking-rejoining enzymes"/>
    <property type="match status" value="1"/>
</dbReference>
<dbReference type="InterPro" id="IPR022169">
    <property type="entry name" value="DUF3701"/>
</dbReference>
<evidence type="ECO:0000256" key="1">
    <source>
        <dbReference type="ARBA" id="ARBA00008857"/>
    </source>
</evidence>
<gene>
    <name evidence="8" type="ORF">NA66_100582</name>
</gene>
<evidence type="ECO:0000256" key="3">
    <source>
        <dbReference type="ARBA" id="ARBA00023125"/>
    </source>
</evidence>
<comment type="similarity">
    <text evidence="1">Belongs to the 'phage' integrase family.</text>
</comment>
<dbReference type="InterPro" id="IPR044068">
    <property type="entry name" value="CB"/>
</dbReference>
<evidence type="ECO:0000313" key="9">
    <source>
        <dbReference type="Proteomes" id="UP000247755"/>
    </source>
</evidence>
<comment type="caution">
    <text evidence="8">The sequence shown here is derived from an EMBL/GenBank/DDBJ whole genome shotgun (WGS) entry which is preliminary data.</text>
</comment>
<keyword evidence="2" id="KW-0229">DNA integration</keyword>
<organism evidence="8 9">
    <name type="scientific">Burkholderia pyrrocinia</name>
    <name type="common">Pseudomonas pyrrocinia</name>
    <dbReference type="NCBI Taxonomy" id="60550"/>
    <lineage>
        <taxon>Bacteria</taxon>
        <taxon>Pseudomonadati</taxon>
        <taxon>Pseudomonadota</taxon>
        <taxon>Betaproteobacteria</taxon>
        <taxon>Burkholderiales</taxon>
        <taxon>Burkholderiaceae</taxon>
        <taxon>Burkholderia</taxon>
        <taxon>Burkholderia cepacia complex</taxon>
    </lineage>
</organism>
<dbReference type="PANTHER" id="PTHR30349:SF41">
    <property type="entry name" value="INTEGRASE_RECOMBINASE PROTEIN MJ0367-RELATED"/>
    <property type="match status" value="1"/>
</dbReference>
<dbReference type="InterPro" id="IPR011010">
    <property type="entry name" value="DNA_brk_join_enz"/>
</dbReference>
<evidence type="ECO:0000313" key="8">
    <source>
        <dbReference type="EMBL" id="PXX36943.1"/>
    </source>
</evidence>
<evidence type="ECO:0000259" key="7">
    <source>
        <dbReference type="PROSITE" id="PS51900"/>
    </source>
</evidence>
<keyword evidence="3 5" id="KW-0238">DNA-binding</keyword>
<dbReference type="InterPro" id="IPR050090">
    <property type="entry name" value="Tyrosine_recombinase_XerCD"/>
</dbReference>
<feature type="domain" description="Tyr recombinase" evidence="6">
    <location>
        <begin position="375"/>
        <end position="590"/>
    </location>
</feature>
<dbReference type="AlphaFoldDB" id="A0A318IPL8"/>
<evidence type="ECO:0000259" key="6">
    <source>
        <dbReference type="PROSITE" id="PS51898"/>
    </source>
</evidence>
<sequence>MIVVPGTPHTTLPAARASVKLAPMKPRLTSPLSSDSASAPAGFPDADELAALRAWYAGMTVRQAVERYLPDRLGAGRSARGVIGGIRRRLVRVARLAGRPDLAERLGHPDGERLREAKAATEAIGLLRHARAPVPQISDDVGLWLPARAVAALRAHGIATLADLTVRIPRRRQWWSAIPGLGMAGARRIEAFFAAHPDLTERARALIAATPRSSIVPWEQLKLPHEVDGSAGTFRAPRATSTLDADNDYAAVHAWLSLHESAATRRAYRKEAERLILWAIVERGRALSSLTTEDAVAYRAFVRRPTPHERWVGPVRPRGAPDWRPFSGGLSARSAAYTLSVLGALFRWLIEQRYLLANPFAGVKVRDTRGPNALDTSHAFTEGEWLLVRTIADGLEFRKDASSGWTLAAAQRLRFILDFGYATGLRASELVGATLGDIETDAHGDAWLKVIGKGRKAARVALPPLARTALDRHLVARRLPVTPVRWRPDTPLIPSLAEDGAAAITSVRLWKVMQRFFAQTADVVDADNPALAQKLRQASPHWMRHTHATHALARGAELTTVRDNLRHASISTTSIYLHGDDVKRARQMSNAFAADK</sequence>
<dbReference type="Pfam" id="PF00589">
    <property type="entry name" value="Phage_integrase"/>
    <property type="match status" value="1"/>
</dbReference>
<feature type="domain" description="Core-binding (CB)" evidence="7">
    <location>
        <begin position="246"/>
        <end position="350"/>
    </location>
</feature>
<dbReference type="Pfam" id="PF12482">
    <property type="entry name" value="DUF3701"/>
    <property type="match status" value="1"/>
</dbReference>
<dbReference type="InterPro" id="IPR013762">
    <property type="entry name" value="Integrase-like_cat_sf"/>
</dbReference>
<proteinExistence type="inferred from homology"/>
<protein>
    <submittedName>
        <fullName evidence="8">Site-specific recombinase XerD</fullName>
    </submittedName>
</protein>
<dbReference type="PROSITE" id="PS51900">
    <property type="entry name" value="CB"/>
    <property type="match status" value="1"/>
</dbReference>
<evidence type="ECO:0000256" key="2">
    <source>
        <dbReference type="ARBA" id="ARBA00022908"/>
    </source>
</evidence>
<accession>A0A318IPL8</accession>
<evidence type="ECO:0000256" key="4">
    <source>
        <dbReference type="ARBA" id="ARBA00023172"/>
    </source>
</evidence>